<gene>
    <name evidence="2" type="ORF">SAMN04488526_1985</name>
</gene>
<accession>A0A1H7MLJ8</accession>
<evidence type="ECO:0000256" key="1">
    <source>
        <dbReference type="SAM" id="Phobius"/>
    </source>
</evidence>
<dbReference type="AlphaFoldDB" id="A0A1H7MLJ8"/>
<organism evidence="2 3">
    <name type="scientific">Jannaschia helgolandensis</name>
    <dbReference type="NCBI Taxonomy" id="188906"/>
    <lineage>
        <taxon>Bacteria</taxon>
        <taxon>Pseudomonadati</taxon>
        <taxon>Pseudomonadota</taxon>
        <taxon>Alphaproteobacteria</taxon>
        <taxon>Rhodobacterales</taxon>
        <taxon>Roseobacteraceae</taxon>
        <taxon>Jannaschia</taxon>
    </lineage>
</organism>
<proteinExistence type="predicted"/>
<sequence length="70" mass="7537">MPLDRLVLILVIVIAAAAATVWLAAVVAASTMMPIGIFALIPGLLVAYVVWRVVADRLGSDDDDHYDKME</sequence>
<keyword evidence="1" id="KW-1133">Transmembrane helix</keyword>
<dbReference type="EMBL" id="FNZQ01000003">
    <property type="protein sequence ID" value="SEL12034.1"/>
    <property type="molecule type" value="Genomic_DNA"/>
</dbReference>
<keyword evidence="3" id="KW-1185">Reference proteome</keyword>
<evidence type="ECO:0000313" key="3">
    <source>
        <dbReference type="Proteomes" id="UP000199283"/>
    </source>
</evidence>
<protein>
    <submittedName>
        <fullName evidence="2">Uncharacterized protein</fullName>
    </submittedName>
</protein>
<name>A0A1H7MLJ8_9RHOB</name>
<keyword evidence="1" id="KW-0812">Transmembrane</keyword>
<dbReference type="STRING" id="188906.SAMN04488526_1985"/>
<reference evidence="2 3" key="1">
    <citation type="submission" date="2016-10" db="EMBL/GenBank/DDBJ databases">
        <authorList>
            <person name="de Groot N.N."/>
        </authorList>
    </citation>
    <scope>NUCLEOTIDE SEQUENCE [LARGE SCALE GENOMIC DNA]</scope>
    <source>
        <strain evidence="2 3">DSM 14858</strain>
    </source>
</reference>
<dbReference type="Proteomes" id="UP000199283">
    <property type="component" value="Unassembled WGS sequence"/>
</dbReference>
<keyword evidence="1" id="KW-0472">Membrane</keyword>
<dbReference type="OrthoDB" id="7869911at2"/>
<feature type="transmembrane region" description="Helical" evidence="1">
    <location>
        <begin position="6"/>
        <end position="28"/>
    </location>
</feature>
<evidence type="ECO:0000313" key="2">
    <source>
        <dbReference type="EMBL" id="SEL12034.1"/>
    </source>
</evidence>
<feature type="transmembrane region" description="Helical" evidence="1">
    <location>
        <begin position="35"/>
        <end position="54"/>
    </location>
</feature>
<dbReference type="RefSeq" id="WP_092762314.1">
    <property type="nucleotide sequence ID" value="NZ_CAXBJT010000074.1"/>
</dbReference>